<sequence length="433" mass="47813">MAASKKNFHVAVVGGGIAGVTLAITLHHRNIPVTLYEQAPAFGEVGAGVSFGPNAVAAMKVCYQGIFEAFEKVCTRNLWESKQNVWFDYLDGHNTGTSSTAQNASHQDIAFTIPNSTGQTGVHRAHFLDELIRLFPDGISRFNKRLDDITEREDRKLVLKFADGSEDVTDVVIGCDGIKSRIRQLIVGEDHPSANPTYTHKYAYRGLVPMDKAIGAIGEELASNSCMHMGPGGHMLTFPVNQGKTLNIVAFHTSPDGWADYPRLTRQGTREEALRDFAGFGPNVIKLLKLTDEELNVWAIFDLGEHPLSTFSKGRICLSGDAAHATSPHHGAGAGFCLEDTAVLAALLEDDRVQTHKDLEHVLEVFDSCRRERTQWLVQSSRFVGDCYEWRAEGVGRDFKKIEEAISHRNGIIANVDIDRMCKDARQQLAQRI</sequence>
<comment type="caution">
    <text evidence="5">The sequence shown here is derived from an EMBL/GenBank/DDBJ whole genome shotgun (WGS) entry which is preliminary data.</text>
</comment>
<dbReference type="Pfam" id="PF01494">
    <property type="entry name" value="FAD_binding_3"/>
    <property type="match status" value="1"/>
</dbReference>
<dbReference type="InterPro" id="IPR051104">
    <property type="entry name" value="FAD_monoxygenase"/>
</dbReference>
<dbReference type="AlphaFoldDB" id="A0A1V6Q9V1"/>
<organism evidence="5 6">
    <name type="scientific">Penicillium solitum</name>
    <dbReference type="NCBI Taxonomy" id="60172"/>
    <lineage>
        <taxon>Eukaryota</taxon>
        <taxon>Fungi</taxon>
        <taxon>Dikarya</taxon>
        <taxon>Ascomycota</taxon>
        <taxon>Pezizomycotina</taxon>
        <taxon>Eurotiomycetes</taxon>
        <taxon>Eurotiomycetidae</taxon>
        <taxon>Eurotiales</taxon>
        <taxon>Aspergillaceae</taxon>
        <taxon>Penicillium</taxon>
    </lineage>
</organism>
<accession>A0A1V6Q9V1</accession>
<reference evidence="6" key="1">
    <citation type="journal article" date="2017" name="Nat. Microbiol.">
        <title>Global analysis of biosynthetic gene clusters reveals vast potential of secondary metabolite production in Penicillium species.</title>
        <authorList>
            <person name="Nielsen J.C."/>
            <person name="Grijseels S."/>
            <person name="Prigent S."/>
            <person name="Ji B."/>
            <person name="Dainat J."/>
            <person name="Nielsen K.F."/>
            <person name="Frisvad J.C."/>
            <person name="Workman M."/>
            <person name="Nielsen J."/>
        </authorList>
    </citation>
    <scope>NUCLEOTIDE SEQUENCE [LARGE SCALE GENOMIC DNA]</scope>
    <source>
        <strain evidence="6">IBT 29525</strain>
    </source>
</reference>
<keyword evidence="3" id="KW-0560">Oxidoreductase</keyword>
<evidence type="ECO:0000256" key="1">
    <source>
        <dbReference type="ARBA" id="ARBA00022630"/>
    </source>
</evidence>
<dbReference type="InterPro" id="IPR036188">
    <property type="entry name" value="FAD/NAD-bd_sf"/>
</dbReference>
<dbReference type="PANTHER" id="PTHR46720">
    <property type="entry name" value="HYDROXYLASE, PUTATIVE (AFU_ORTHOLOGUE AFUA_3G01460)-RELATED"/>
    <property type="match status" value="1"/>
</dbReference>
<dbReference type="SUPFAM" id="SSF54373">
    <property type="entry name" value="FAD-linked reductases, C-terminal domain"/>
    <property type="match status" value="1"/>
</dbReference>
<keyword evidence="2" id="KW-0274">FAD</keyword>
<dbReference type="PRINTS" id="PR00420">
    <property type="entry name" value="RNGMNOXGNASE"/>
</dbReference>
<name>A0A1V6Q9V1_9EURO</name>
<dbReference type="GO" id="GO:0016491">
    <property type="term" value="F:oxidoreductase activity"/>
    <property type="evidence" value="ECO:0007669"/>
    <property type="project" value="UniProtKB-KW"/>
</dbReference>
<dbReference type="GO" id="GO:0071949">
    <property type="term" value="F:FAD binding"/>
    <property type="evidence" value="ECO:0007669"/>
    <property type="project" value="InterPro"/>
</dbReference>
<evidence type="ECO:0000256" key="3">
    <source>
        <dbReference type="ARBA" id="ARBA00023002"/>
    </source>
</evidence>
<dbReference type="PANTHER" id="PTHR46720:SF3">
    <property type="entry name" value="FAD-BINDING DOMAIN-CONTAINING PROTEIN-RELATED"/>
    <property type="match status" value="1"/>
</dbReference>
<protein>
    <recommendedName>
        <fullName evidence="4">FAD-binding domain-containing protein</fullName>
    </recommendedName>
</protein>
<evidence type="ECO:0000256" key="2">
    <source>
        <dbReference type="ARBA" id="ARBA00022827"/>
    </source>
</evidence>
<evidence type="ECO:0000259" key="4">
    <source>
        <dbReference type="Pfam" id="PF01494"/>
    </source>
</evidence>
<proteinExistence type="predicted"/>
<evidence type="ECO:0000313" key="6">
    <source>
        <dbReference type="Proteomes" id="UP000191612"/>
    </source>
</evidence>
<dbReference type="STRING" id="60172.A0A1V6Q9V1"/>
<dbReference type="FunFam" id="3.50.50.60:FF:000153">
    <property type="entry name" value="Salicylate hydroxylase, putative"/>
    <property type="match status" value="1"/>
</dbReference>
<dbReference type="GO" id="GO:0044550">
    <property type="term" value="P:secondary metabolite biosynthetic process"/>
    <property type="evidence" value="ECO:0007669"/>
    <property type="project" value="TreeGrafter"/>
</dbReference>
<dbReference type="Pfam" id="PF13450">
    <property type="entry name" value="NAD_binding_8"/>
    <property type="match status" value="1"/>
</dbReference>
<dbReference type="SUPFAM" id="SSF51905">
    <property type="entry name" value="FAD/NAD(P)-binding domain"/>
    <property type="match status" value="1"/>
</dbReference>
<keyword evidence="1" id="KW-0285">Flavoprotein</keyword>
<keyword evidence="6" id="KW-1185">Reference proteome</keyword>
<dbReference type="InterPro" id="IPR002938">
    <property type="entry name" value="FAD-bd"/>
</dbReference>
<gene>
    <name evidence="5" type="ORF">PENSOL_c097G02730</name>
</gene>
<feature type="domain" description="FAD-binding" evidence="4">
    <location>
        <begin position="170"/>
        <end position="349"/>
    </location>
</feature>
<dbReference type="Gene3D" id="3.50.50.60">
    <property type="entry name" value="FAD/NAD(P)-binding domain"/>
    <property type="match status" value="1"/>
</dbReference>
<dbReference type="Proteomes" id="UP000191612">
    <property type="component" value="Unassembled WGS sequence"/>
</dbReference>
<dbReference type="EMBL" id="MDYO01000097">
    <property type="protein sequence ID" value="OQD85596.1"/>
    <property type="molecule type" value="Genomic_DNA"/>
</dbReference>
<evidence type="ECO:0000313" key="5">
    <source>
        <dbReference type="EMBL" id="OQD85596.1"/>
    </source>
</evidence>